<gene>
    <name evidence="1" type="ORF">FHK82_12190</name>
</gene>
<accession>A0A558CWW4</accession>
<sequence>MILKPQDILVLLKLIAIGRKAWSYSALALELGMSQSEVHSALKRTLQSGLAVKRDEAIIPNIRNLEEFLIHGIQYVFVPERGALSRGMPTIHAAPPLDSDIVSDQEPPPVWPDAEGEVRGMTFSPLYKSVPKAARADQTLYELLVLIDALRCGQARERDIASKKLRKRLEKYEKEAKPKS</sequence>
<dbReference type="Proteomes" id="UP000317355">
    <property type="component" value="Unassembled WGS sequence"/>
</dbReference>
<comment type="caution">
    <text evidence="1">The sequence shown here is derived from an EMBL/GenBank/DDBJ whole genome shotgun (WGS) entry which is preliminary data.</text>
</comment>
<dbReference type="EMBL" id="VMRY01000059">
    <property type="protein sequence ID" value="TVT53260.1"/>
    <property type="molecule type" value="Genomic_DNA"/>
</dbReference>
<evidence type="ECO:0000313" key="1">
    <source>
        <dbReference type="EMBL" id="TVT53260.1"/>
    </source>
</evidence>
<dbReference type="AlphaFoldDB" id="A0A558CWW4"/>
<name>A0A558CWW4_9GAMM</name>
<protein>
    <submittedName>
        <fullName evidence="1">Uncharacterized protein</fullName>
    </submittedName>
</protein>
<evidence type="ECO:0000313" key="2">
    <source>
        <dbReference type="Proteomes" id="UP000317355"/>
    </source>
</evidence>
<organism evidence="1 2">
    <name type="scientific">Sedimenticola thiotaurini</name>
    <dbReference type="NCBI Taxonomy" id="1543721"/>
    <lineage>
        <taxon>Bacteria</taxon>
        <taxon>Pseudomonadati</taxon>
        <taxon>Pseudomonadota</taxon>
        <taxon>Gammaproteobacteria</taxon>
        <taxon>Chromatiales</taxon>
        <taxon>Sedimenticolaceae</taxon>
        <taxon>Sedimenticola</taxon>
    </lineage>
</organism>
<proteinExistence type="predicted"/>
<reference evidence="1 2" key="1">
    <citation type="submission" date="2019-07" db="EMBL/GenBank/DDBJ databases">
        <title>The pathways for chlorine oxyanion respiration interact through the shared metabolite chlorate.</title>
        <authorList>
            <person name="Barnum T.P."/>
            <person name="Cheng Y."/>
            <person name="Hill K.A."/>
            <person name="Lucas L.N."/>
            <person name="Carlson H.K."/>
            <person name="Coates J.D."/>
        </authorList>
    </citation>
    <scope>NUCLEOTIDE SEQUENCE [LARGE SCALE GENOMIC DNA]</scope>
    <source>
        <strain evidence="1">BK-3</strain>
    </source>
</reference>